<gene>
    <name evidence="1" type="ORF">SAMN06295900_11536</name>
</gene>
<dbReference type="EMBL" id="FXAH01000015">
    <property type="protein sequence ID" value="SMF67807.1"/>
    <property type="molecule type" value="Genomic_DNA"/>
</dbReference>
<proteinExistence type="predicted"/>
<name>A0A1X7GDW0_TRICW</name>
<sequence length="63" mass="7024">MFESGLSLLDHWDSDTPVWRPYSPRQLSAAANAALSAAALRCATRPNASRYPVRADYRLEKDS</sequence>
<organism evidence="1 2">
    <name type="scientific">Trinickia caryophylli</name>
    <name type="common">Paraburkholderia caryophylli</name>
    <dbReference type="NCBI Taxonomy" id="28094"/>
    <lineage>
        <taxon>Bacteria</taxon>
        <taxon>Pseudomonadati</taxon>
        <taxon>Pseudomonadota</taxon>
        <taxon>Betaproteobacteria</taxon>
        <taxon>Burkholderiales</taxon>
        <taxon>Burkholderiaceae</taxon>
        <taxon>Trinickia</taxon>
    </lineage>
</organism>
<accession>A0A1X7GDW0</accession>
<dbReference type="AlphaFoldDB" id="A0A1X7GDW0"/>
<reference evidence="2" key="1">
    <citation type="submission" date="2017-04" db="EMBL/GenBank/DDBJ databases">
        <authorList>
            <person name="Varghese N."/>
            <person name="Submissions S."/>
        </authorList>
    </citation>
    <scope>NUCLEOTIDE SEQUENCE [LARGE SCALE GENOMIC DNA]</scope>
    <source>
        <strain evidence="2">Ballard 720</strain>
    </source>
</reference>
<dbReference type="Proteomes" id="UP000192911">
    <property type="component" value="Unassembled WGS sequence"/>
</dbReference>
<keyword evidence="2" id="KW-1185">Reference proteome</keyword>
<protein>
    <submittedName>
        <fullName evidence="1">Uncharacterized protein</fullName>
    </submittedName>
</protein>
<evidence type="ECO:0000313" key="2">
    <source>
        <dbReference type="Proteomes" id="UP000192911"/>
    </source>
</evidence>
<evidence type="ECO:0000313" key="1">
    <source>
        <dbReference type="EMBL" id="SMF67807.1"/>
    </source>
</evidence>